<evidence type="ECO:0000256" key="1">
    <source>
        <dbReference type="SAM" id="MobiDB-lite"/>
    </source>
</evidence>
<keyword evidence="3" id="KW-1185">Reference proteome</keyword>
<dbReference type="RefSeq" id="WP_267795468.1">
    <property type="nucleotide sequence ID" value="NZ_JANIGP010000001.1"/>
</dbReference>
<proteinExistence type="predicted"/>
<dbReference type="EMBL" id="JANIGP010000001">
    <property type="protein sequence ID" value="MCY0107340.1"/>
    <property type="molecule type" value="Genomic_DNA"/>
</dbReference>
<reference evidence="2 3" key="1">
    <citation type="submission" date="2022-07" db="EMBL/GenBank/DDBJ databases">
        <title>Characterization of plant growth promoting rhizobacteria (PGPR) for use as bioinoculants in agriculture.</title>
        <authorList>
            <person name="Hassen A.I."/>
            <person name="Pierneef R."/>
        </authorList>
    </citation>
    <scope>NUCLEOTIDE SEQUENCE [LARGE SCALE GENOMIC DNA]</scope>
    <source>
        <strain evidence="2 3">SARCC-3054</strain>
    </source>
</reference>
<feature type="compositionally biased region" description="Polar residues" evidence="1">
    <location>
        <begin position="16"/>
        <end position="25"/>
    </location>
</feature>
<dbReference type="Proteomes" id="UP001207830">
    <property type="component" value="Unassembled WGS sequence"/>
</dbReference>
<name>A0ABT3YQB9_9PSED</name>
<sequence length="106" mass="12264">MKEIASDRRNRREQADQNGQRQESTQKNRHLVHVALLNAELAVHWALRDEELPRVTELPGHFERMTAPVTEADPVKKYGSDAHLIRLGHGRIFRLRHEGSISAWLI</sequence>
<comment type="caution">
    <text evidence="2">The sequence shown here is derived from an EMBL/GenBank/DDBJ whole genome shotgun (WGS) entry which is preliminary data.</text>
</comment>
<evidence type="ECO:0000313" key="2">
    <source>
        <dbReference type="EMBL" id="MCY0107340.1"/>
    </source>
</evidence>
<feature type="region of interest" description="Disordered" evidence="1">
    <location>
        <begin position="1"/>
        <end position="28"/>
    </location>
</feature>
<protein>
    <submittedName>
        <fullName evidence="2">Uncharacterized protein</fullName>
    </submittedName>
</protein>
<feature type="compositionally biased region" description="Basic and acidic residues" evidence="1">
    <location>
        <begin position="1"/>
        <end position="15"/>
    </location>
</feature>
<accession>A0ABT3YQB9</accession>
<evidence type="ECO:0000313" key="3">
    <source>
        <dbReference type="Proteomes" id="UP001207830"/>
    </source>
</evidence>
<gene>
    <name evidence="2" type="ORF">NQF78_03400</name>
</gene>
<organism evidence="2 3">
    <name type="scientific">Pseudomonas monsensis</name>
    <dbReference type="NCBI Taxonomy" id="2745509"/>
    <lineage>
        <taxon>Bacteria</taxon>
        <taxon>Pseudomonadati</taxon>
        <taxon>Pseudomonadota</taxon>
        <taxon>Gammaproteobacteria</taxon>
        <taxon>Pseudomonadales</taxon>
        <taxon>Pseudomonadaceae</taxon>
        <taxon>Pseudomonas</taxon>
    </lineage>
</organism>